<dbReference type="NCBIfam" id="TIGR01428">
    <property type="entry name" value="HAD_type_II"/>
    <property type="match status" value="1"/>
</dbReference>
<organism evidence="2 3">
    <name type="scientific">Neolentinus lepideus HHB14362 ss-1</name>
    <dbReference type="NCBI Taxonomy" id="1314782"/>
    <lineage>
        <taxon>Eukaryota</taxon>
        <taxon>Fungi</taxon>
        <taxon>Dikarya</taxon>
        <taxon>Basidiomycota</taxon>
        <taxon>Agaricomycotina</taxon>
        <taxon>Agaricomycetes</taxon>
        <taxon>Gloeophyllales</taxon>
        <taxon>Gloeophyllaceae</taxon>
        <taxon>Neolentinus</taxon>
    </lineage>
</organism>
<protein>
    <submittedName>
        <fullName evidence="2">Haloacid dehalogenase</fullName>
    </submittedName>
</protein>
<dbReference type="InterPro" id="IPR006439">
    <property type="entry name" value="HAD-SF_hydro_IA"/>
</dbReference>
<name>A0A165RMS8_9AGAM</name>
<keyword evidence="3" id="KW-1185">Reference proteome</keyword>
<keyword evidence="1" id="KW-0378">Hydrolase</keyword>
<dbReference type="Pfam" id="PF00702">
    <property type="entry name" value="Hydrolase"/>
    <property type="match status" value="1"/>
</dbReference>
<dbReference type="STRING" id="1314782.A0A165RMS8"/>
<dbReference type="SUPFAM" id="SSF56784">
    <property type="entry name" value="HAD-like"/>
    <property type="match status" value="1"/>
</dbReference>
<dbReference type="PRINTS" id="PR00413">
    <property type="entry name" value="HADHALOGNASE"/>
</dbReference>
<dbReference type="PANTHER" id="PTHR43316">
    <property type="entry name" value="HYDROLASE, HALOACID DELAHOGENASE-RELATED"/>
    <property type="match status" value="1"/>
</dbReference>
<evidence type="ECO:0000256" key="1">
    <source>
        <dbReference type="ARBA" id="ARBA00022801"/>
    </source>
</evidence>
<dbReference type="EMBL" id="KV425580">
    <property type="protein sequence ID" value="KZT24042.1"/>
    <property type="molecule type" value="Genomic_DNA"/>
</dbReference>
<dbReference type="InterPro" id="IPR051540">
    <property type="entry name" value="S-2-haloacid_dehalogenase"/>
</dbReference>
<reference evidence="2 3" key="1">
    <citation type="journal article" date="2016" name="Mol. Biol. Evol.">
        <title>Comparative Genomics of Early-Diverging Mushroom-Forming Fungi Provides Insights into the Origins of Lignocellulose Decay Capabilities.</title>
        <authorList>
            <person name="Nagy L.G."/>
            <person name="Riley R."/>
            <person name="Tritt A."/>
            <person name="Adam C."/>
            <person name="Daum C."/>
            <person name="Floudas D."/>
            <person name="Sun H."/>
            <person name="Yadav J.S."/>
            <person name="Pangilinan J."/>
            <person name="Larsson K.H."/>
            <person name="Matsuura K."/>
            <person name="Barry K."/>
            <person name="Labutti K."/>
            <person name="Kuo R."/>
            <person name="Ohm R.A."/>
            <person name="Bhattacharya S.S."/>
            <person name="Shirouzu T."/>
            <person name="Yoshinaga Y."/>
            <person name="Martin F.M."/>
            <person name="Grigoriev I.V."/>
            <person name="Hibbett D.S."/>
        </authorList>
    </citation>
    <scope>NUCLEOTIDE SEQUENCE [LARGE SCALE GENOMIC DNA]</scope>
    <source>
        <strain evidence="2 3">HHB14362 ss-1</strain>
    </source>
</reference>
<dbReference type="NCBIfam" id="TIGR01493">
    <property type="entry name" value="HAD-SF-IA-v2"/>
    <property type="match status" value="1"/>
</dbReference>
<accession>A0A165RMS8</accession>
<dbReference type="PANTHER" id="PTHR43316:SF3">
    <property type="entry name" value="HALOACID DEHALOGENASE, TYPE II (AFU_ORTHOLOGUE AFUA_2G07750)-RELATED"/>
    <property type="match status" value="1"/>
</dbReference>
<dbReference type="Gene3D" id="1.10.150.750">
    <property type="match status" value="1"/>
</dbReference>
<sequence>VKAILFDVFGTVVDWESGITRQLQKHAESRDARLSRVDWLTFARDWRKGFWAAAATFPRNQDIEDFNIDDVHRRCLEELIPKYALEDVWTEADIHEITQFWHYLKGWPDSSPALHRLREHYIMSPCANGTLRLLIDMAIHADLPWHAIFTSDVVHAFKPAPRFYLRAARLLRLQPREILMVAAHAYDLAAARALGFRTCYVRRGTEDGGGG</sequence>
<feature type="non-terminal residue" evidence="2">
    <location>
        <position position="1"/>
    </location>
</feature>
<dbReference type="Gene3D" id="3.40.50.1000">
    <property type="entry name" value="HAD superfamily/HAD-like"/>
    <property type="match status" value="1"/>
</dbReference>
<gene>
    <name evidence="2" type="ORF">NEOLEDRAFT_1042154</name>
</gene>
<dbReference type="InterPro" id="IPR036412">
    <property type="entry name" value="HAD-like_sf"/>
</dbReference>
<proteinExistence type="predicted"/>
<dbReference type="Proteomes" id="UP000076761">
    <property type="component" value="Unassembled WGS sequence"/>
</dbReference>
<dbReference type="InterPro" id="IPR006328">
    <property type="entry name" value="2-HAD"/>
</dbReference>
<dbReference type="InParanoid" id="A0A165RMS8"/>
<dbReference type="OrthoDB" id="2363873at2759"/>
<dbReference type="GO" id="GO:0016791">
    <property type="term" value="F:phosphatase activity"/>
    <property type="evidence" value="ECO:0007669"/>
    <property type="project" value="UniProtKB-ARBA"/>
</dbReference>
<dbReference type="InterPro" id="IPR023214">
    <property type="entry name" value="HAD_sf"/>
</dbReference>
<dbReference type="AlphaFoldDB" id="A0A165RMS8"/>
<dbReference type="GO" id="GO:0019120">
    <property type="term" value="F:hydrolase activity, acting on acid halide bonds, in C-halide compounds"/>
    <property type="evidence" value="ECO:0007669"/>
    <property type="project" value="InterPro"/>
</dbReference>
<evidence type="ECO:0000313" key="3">
    <source>
        <dbReference type="Proteomes" id="UP000076761"/>
    </source>
</evidence>
<feature type="non-terminal residue" evidence="2">
    <location>
        <position position="211"/>
    </location>
</feature>
<evidence type="ECO:0000313" key="2">
    <source>
        <dbReference type="EMBL" id="KZT24042.1"/>
    </source>
</evidence>